<dbReference type="Proteomes" id="UP000192527">
    <property type="component" value="Chromosome"/>
</dbReference>
<dbReference type="PROSITE" id="PS51257">
    <property type="entry name" value="PROKAR_LIPOPROTEIN"/>
    <property type="match status" value="1"/>
</dbReference>
<keyword evidence="2" id="KW-1185">Reference proteome</keyword>
<dbReference type="EMBL" id="CP020772">
    <property type="protein sequence ID" value="ARI78628.1"/>
    <property type="molecule type" value="Genomic_DNA"/>
</dbReference>
<dbReference type="SUPFAM" id="SSF51905">
    <property type="entry name" value="FAD/NAD(P)-binding domain"/>
    <property type="match status" value="1"/>
</dbReference>
<dbReference type="KEGG" id="hmn:HM131_18055"/>
<dbReference type="STRING" id="402384.HM131_18055"/>
<name>A0A1W5ZZ77_9BACI</name>
<gene>
    <name evidence="1" type="ORF">HM131_18055</name>
</gene>
<organism evidence="1 2">
    <name type="scientific">Halobacillus mangrovi</name>
    <dbReference type="NCBI Taxonomy" id="402384"/>
    <lineage>
        <taxon>Bacteria</taxon>
        <taxon>Bacillati</taxon>
        <taxon>Bacillota</taxon>
        <taxon>Bacilli</taxon>
        <taxon>Bacillales</taxon>
        <taxon>Bacillaceae</taxon>
        <taxon>Halobacillus</taxon>
    </lineage>
</organism>
<reference evidence="1 2" key="1">
    <citation type="submission" date="2017-04" db="EMBL/GenBank/DDBJ databases">
        <title>The whole genome sequencing and assembly of Halobacillus mangrovi strain.</title>
        <authorList>
            <person name="Lee S.-J."/>
            <person name="Park M.-K."/>
            <person name="Kim J.-Y."/>
            <person name="Lee Y.-J."/>
            <person name="Yi H."/>
            <person name="Bahn Y.-S."/>
            <person name="Kim J.F."/>
            <person name="Lee D.-W."/>
        </authorList>
    </citation>
    <scope>NUCLEOTIDE SEQUENCE [LARGE SCALE GENOMIC DNA]</scope>
    <source>
        <strain evidence="1 2">KTB 131</strain>
    </source>
</reference>
<protein>
    <submittedName>
        <fullName evidence="1">FAD-dependent oxidoreductase</fullName>
    </submittedName>
</protein>
<dbReference type="Pfam" id="PF13450">
    <property type="entry name" value="NAD_binding_8"/>
    <property type="match status" value="1"/>
</dbReference>
<accession>A0A1W5ZZ77</accession>
<dbReference type="InterPro" id="IPR036188">
    <property type="entry name" value="FAD/NAD-bd_sf"/>
</dbReference>
<sequence>MRIAIMGAGLSGLACAITLEKYGYQPDIFERRGMVGDRFSIAEAMFSLFHTPYDDAVKYLSETYDIHLKPSSNLQKVYFYSENESSFIDGHLGFTNMRGKHPQSYEKQLASQLKGEVRYNQEVSYEEISKEYTHVVLATGDALDTKKLQPYDVAFKASFHGAVIRGDFNQTEAHAFFNNNLAPKGMAYLLPNDDYEASLVLVYPQYPENESLDKEQLWKQCFEEVCTKLDQDFEVVHEYSIKDYRVGKTETGRIGNTFFVGNCWGAITPVFGFGQFESMLTGIYAAQDIAGVGDYEELVKPLSQSYHDSLSLRRALEKLDNKQLDLVTKSINNQLLESLITSKKLNFFKIISRIIHPFSRNT</sequence>
<dbReference type="AlphaFoldDB" id="A0A1W5ZZ77"/>
<proteinExistence type="predicted"/>
<evidence type="ECO:0000313" key="1">
    <source>
        <dbReference type="EMBL" id="ARI78628.1"/>
    </source>
</evidence>
<dbReference type="RefSeq" id="WP_085031087.1">
    <property type="nucleotide sequence ID" value="NZ_CP020772.1"/>
</dbReference>
<evidence type="ECO:0000313" key="2">
    <source>
        <dbReference type="Proteomes" id="UP000192527"/>
    </source>
</evidence>
<dbReference type="Gene3D" id="3.50.50.60">
    <property type="entry name" value="FAD/NAD(P)-binding domain"/>
    <property type="match status" value="2"/>
</dbReference>
<dbReference type="OrthoDB" id="25353at2"/>